<sequence>MTEAYCWTLTTGEAGMTSQVRGLAEAVGLPYEHKTVGLRPPWRWMRGSFAPGVLRGLTSDSDSLAPPWPRLLISCGRRSATVAVALRRASGGAIMTVHIQDPQIAPRHFDWVVPPRHDGLTGPNVIATRGALHRVTAERLESARADLGDAWAAFPRPWIAVLIGGATQRGDLGQERLDALIRDLRSAAGASGGSVLVTPSRRTGEASTRRLVEGLADVPGFVWDGQGENPFMAMLATADHIVVSADSVSMVSEAAATGVPVYTVALGPLGRRLQAFHSALEAEGVTRPFTGALDQWAYMPVNDTPKVAADIRRELGLEAGAAPESVSLSP</sequence>
<dbReference type="PATRIC" id="fig|106634.4.peg.2487"/>
<dbReference type="Pfam" id="PF06258">
    <property type="entry name" value="Mito_fiss_Elm1"/>
    <property type="match status" value="1"/>
</dbReference>
<evidence type="ECO:0000313" key="1">
    <source>
        <dbReference type="EMBL" id="AKJ96066.1"/>
    </source>
</evidence>
<dbReference type="STRING" id="106634.TVD_12200"/>
<evidence type="ECO:0008006" key="3">
    <source>
        <dbReference type="Google" id="ProtNLM"/>
    </source>
</evidence>
<protein>
    <recommendedName>
        <fullName evidence="3">Nucleoside-diphosphate sugar epimerase</fullName>
    </recommendedName>
</protein>
<dbReference type="Proteomes" id="UP000064201">
    <property type="component" value="Chromosome"/>
</dbReference>
<dbReference type="InterPro" id="IPR009367">
    <property type="entry name" value="Elm1-like"/>
</dbReference>
<dbReference type="PANTHER" id="PTHR33986:SF15">
    <property type="entry name" value="MITOCHONDRIAL FISSION PROTEIN ELM1"/>
    <property type="match status" value="1"/>
</dbReference>
<dbReference type="EMBL" id="CP011367">
    <property type="protein sequence ID" value="AKJ96066.1"/>
    <property type="molecule type" value="Genomic_DNA"/>
</dbReference>
<proteinExistence type="predicted"/>
<dbReference type="AlphaFoldDB" id="A0A0G3GB56"/>
<name>A0A0G3GB56_9GAMM</name>
<reference evidence="1 2" key="1">
    <citation type="submission" date="2015-04" db="EMBL/GenBank/DDBJ databases">
        <title>Complete Sequence for the Genome of the Thioalkalivibrio versutus D301.</title>
        <authorList>
            <person name="Mu T."/>
            <person name="Zhou J."/>
            <person name="Xu X."/>
        </authorList>
    </citation>
    <scope>NUCLEOTIDE SEQUENCE [LARGE SCALE GENOMIC DNA]</scope>
    <source>
        <strain evidence="1 2">D301</strain>
    </source>
</reference>
<organism evidence="1 2">
    <name type="scientific">Thioalkalivibrio versutus</name>
    <dbReference type="NCBI Taxonomy" id="106634"/>
    <lineage>
        <taxon>Bacteria</taxon>
        <taxon>Pseudomonadati</taxon>
        <taxon>Pseudomonadota</taxon>
        <taxon>Gammaproteobacteria</taxon>
        <taxon>Chromatiales</taxon>
        <taxon>Ectothiorhodospiraceae</taxon>
        <taxon>Thioalkalivibrio</taxon>
    </lineage>
</organism>
<dbReference type="OrthoDB" id="272235at2"/>
<dbReference type="KEGG" id="tvr:TVD_12200"/>
<gene>
    <name evidence="1" type="ORF">TVD_12200</name>
</gene>
<keyword evidence="2" id="KW-1185">Reference proteome</keyword>
<dbReference type="RefSeq" id="WP_047251708.1">
    <property type="nucleotide sequence ID" value="NZ_CP011367.1"/>
</dbReference>
<accession>A0A0G3GB56</accession>
<dbReference type="PANTHER" id="PTHR33986">
    <property type="entry name" value="OS02G0535700 PROTEIN"/>
    <property type="match status" value="1"/>
</dbReference>
<evidence type="ECO:0000313" key="2">
    <source>
        <dbReference type="Proteomes" id="UP000064201"/>
    </source>
</evidence>